<sequence>MQLYVEDGFLHAFQTTLGADDGCGVCYMLALLTDETLSHPALECVFTVQEEIGLCGAMELDTSSLKAKRLINLDNEAEGETCVSSSGGNDLLITKEIMGEDNQTPVYVLEIKGLLGGHSGGCIHLGRGNANKIAGRILFHLLKAGMDIRLVDITGGLKNNAIPRECTVAFASVQSYDELAYHIGQMEETIKKELEITDSGFYVDLHQDECDVCVTAKDSEAMISIMYLCQNGMLEMSPVIEKLPTLSLNMGIIRTHENSFTIDYSLRSPVKSLRDELSMQLETIAHLYGASVQISNEYPGWDYDPHSRLREQFQTFYQQYAHQPLKEVATHGGLETGVFKQKIPDLDIITYGPNMENVHTPDEKLDLASYLRSYECLVAFLETL</sequence>
<dbReference type="SUPFAM" id="SSF55031">
    <property type="entry name" value="Bacterial exopeptidase dimerisation domain"/>
    <property type="match status" value="1"/>
</dbReference>
<dbReference type="SUPFAM" id="SSF53187">
    <property type="entry name" value="Zn-dependent exopeptidases"/>
    <property type="match status" value="1"/>
</dbReference>
<keyword evidence="2" id="KW-0224">Dipeptidase</keyword>
<evidence type="ECO:0000259" key="1">
    <source>
        <dbReference type="Pfam" id="PF07687"/>
    </source>
</evidence>
<dbReference type="GO" id="GO:0016805">
    <property type="term" value="F:dipeptidase activity"/>
    <property type="evidence" value="ECO:0007669"/>
    <property type="project" value="UniProtKB-KW"/>
</dbReference>
<dbReference type="InterPro" id="IPR002933">
    <property type="entry name" value="Peptidase_M20"/>
</dbReference>
<dbReference type="Gene3D" id="3.40.630.10">
    <property type="entry name" value="Zn peptidases"/>
    <property type="match status" value="2"/>
</dbReference>
<organism evidence="2 3">
    <name type="scientific">Allocoprobacillus halotolerans</name>
    <dbReference type="NCBI Taxonomy" id="2944914"/>
    <lineage>
        <taxon>Bacteria</taxon>
        <taxon>Bacillati</taxon>
        <taxon>Bacillota</taxon>
        <taxon>Erysipelotrichia</taxon>
        <taxon>Erysipelotrichales</taxon>
        <taxon>Erysipelotrichaceae</taxon>
        <taxon>Allocoprobacillus</taxon>
    </lineage>
</organism>
<protein>
    <submittedName>
        <fullName evidence="2">Beta-Ala-His dipeptidase</fullName>
        <ecNumber evidence="2">3.4.13.20</ecNumber>
    </submittedName>
</protein>
<dbReference type="RefSeq" id="WP_290139168.1">
    <property type="nucleotide sequence ID" value="NZ_CP101620.1"/>
</dbReference>
<reference evidence="2" key="1">
    <citation type="submission" date="2022-07" db="EMBL/GenBank/DDBJ databases">
        <title>Faecal culturing of patients with breast cancer.</title>
        <authorList>
            <person name="Teng N.M.Y."/>
            <person name="Kiu R."/>
            <person name="Evans R."/>
            <person name="Baker D.J."/>
            <person name="Zenner C."/>
            <person name="Robinson S.D."/>
            <person name="Hall L.J."/>
        </authorList>
    </citation>
    <scope>NUCLEOTIDE SEQUENCE</scope>
    <source>
        <strain evidence="2">LH1062</strain>
    </source>
</reference>
<dbReference type="Proteomes" id="UP001060112">
    <property type="component" value="Chromosome"/>
</dbReference>
<proteinExistence type="predicted"/>
<dbReference type="Pfam" id="PF01546">
    <property type="entry name" value="Peptidase_M20"/>
    <property type="match status" value="1"/>
</dbReference>
<evidence type="ECO:0000313" key="2">
    <source>
        <dbReference type="EMBL" id="UTY38686.1"/>
    </source>
</evidence>
<dbReference type="InterPro" id="IPR036264">
    <property type="entry name" value="Bact_exopeptidase_dim_dom"/>
</dbReference>
<keyword evidence="2" id="KW-0378">Hydrolase</keyword>
<dbReference type="InterPro" id="IPR011650">
    <property type="entry name" value="Peptidase_M20_dimer"/>
</dbReference>
<dbReference type="PANTHER" id="PTHR43501">
    <property type="entry name" value="CYTOSOL NON-SPECIFIC DIPEPTIDASE"/>
    <property type="match status" value="1"/>
</dbReference>
<keyword evidence="2" id="KW-0645">Protease</keyword>
<dbReference type="PANTHER" id="PTHR43501:SF1">
    <property type="entry name" value="CYTOSOL NON-SPECIFIC DIPEPTIDASE"/>
    <property type="match status" value="1"/>
</dbReference>
<accession>A0ABY5I3E6</accession>
<gene>
    <name evidence="2" type="primary">pepD</name>
    <name evidence="2" type="ORF">NMU03_13880</name>
</gene>
<evidence type="ECO:0000313" key="3">
    <source>
        <dbReference type="Proteomes" id="UP001060112"/>
    </source>
</evidence>
<name>A0ABY5I3E6_9FIRM</name>
<dbReference type="PRINTS" id="PR00934">
    <property type="entry name" value="XHISDIPTASE"/>
</dbReference>
<dbReference type="Pfam" id="PF07687">
    <property type="entry name" value="M20_dimer"/>
    <property type="match status" value="1"/>
</dbReference>
<dbReference type="EMBL" id="CP101620">
    <property type="protein sequence ID" value="UTY38686.1"/>
    <property type="molecule type" value="Genomic_DNA"/>
</dbReference>
<dbReference type="InterPro" id="IPR001160">
    <property type="entry name" value="Peptidase_M20C"/>
</dbReference>
<dbReference type="NCBIfam" id="TIGR01893">
    <property type="entry name" value="aa-his-dipept"/>
    <property type="match status" value="1"/>
</dbReference>
<feature type="domain" description="Peptidase M20 dimerisation" evidence="1">
    <location>
        <begin position="110"/>
        <end position="194"/>
    </location>
</feature>
<dbReference type="EC" id="3.4.13.20" evidence="2"/>
<keyword evidence="3" id="KW-1185">Reference proteome</keyword>